<dbReference type="InterPro" id="IPR002885">
    <property type="entry name" value="PPR_rpt"/>
</dbReference>
<proteinExistence type="inferred from homology"/>
<keyword evidence="2" id="KW-0677">Repeat</keyword>
<comment type="caution">
    <text evidence="3">The sequence shown here is derived from an EMBL/GenBank/DDBJ whole genome shotgun (WGS) entry which is preliminary data.</text>
</comment>
<gene>
    <name evidence="3" type="ORF">LWI28_023045</name>
</gene>
<dbReference type="Pfam" id="PF01535">
    <property type="entry name" value="PPR"/>
    <property type="match status" value="1"/>
</dbReference>
<dbReference type="PANTHER" id="PTHR46598">
    <property type="entry name" value="BNAC05G43320D PROTEIN"/>
    <property type="match status" value="1"/>
</dbReference>
<organism evidence="3 4">
    <name type="scientific">Acer negundo</name>
    <name type="common">Box elder</name>
    <dbReference type="NCBI Taxonomy" id="4023"/>
    <lineage>
        <taxon>Eukaryota</taxon>
        <taxon>Viridiplantae</taxon>
        <taxon>Streptophyta</taxon>
        <taxon>Embryophyta</taxon>
        <taxon>Tracheophyta</taxon>
        <taxon>Spermatophyta</taxon>
        <taxon>Magnoliopsida</taxon>
        <taxon>eudicotyledons</taxon>
        <taxon>Gunneridae</taxon>
        <taxon>Pentapetalae</taxon>
        <taxon>rosids</taxon>
        <taxon>malvids</taxon>
        <taxon>Sapindales</taxon>
        <taxon>Sapindaceae</taxon>
        <taxon>Hippocastanoideae</taxon>
        <taxon>Acereae</taxon>
        <taxon>Acer</taxon>
    </lineage>
</organism>
<dbReference type="EMBL" id="JAJSOW010000106">
    <property type="protein sequence ID" value="KAI9162025.1"/>
    <property type="molecule type" value="Genomic_DNA"/>
</dbReference>
<sequence>MKSVLGEKKKVNSSHPVVTSHRVASRRTYLSPLQVHLSHRRSLYPPFPRCLAAVTCPVLGRRWLDLVLSLFRWRICGCYLVFTKMLSMNKLRYRIKSVPPPALFTFLTDSGYNIDRMSRYPNHDNCSGRSVYKTVGSLSCSNMQTGMLLIRSVITSTTRSFSSMAGTILVQAWDPAKLSVEIENAIDERRYDDTWKLFEQHMQDGRVSSKKYCQRASQRALRLSGLRRLTDWWSKLLRKGGPSQKEYASLIAMKPDTNSYNIALAGCLLFETTRKAEQLLDMMPRIAVKADVNLLIIMAHIYERNGHREELRKLQRHIDEVYNLSDIQFRQFYNCLLSCHLKFGDLDSASKMVLEMIQKAKEARNSLAASTFAFDVTGNYNMSSSGPELHIREGWIFRSSK</sequence>
<protein>
    <recommendedName>
        <fullName evidence="5">Pentatricopeptide repeat-containing protein</fullName>
    </recommendedName>
</protein>
<name>A0AAD5NIR4_ACENE</name>
<comment type="similarity">
    <text evidence="1">Belongs to the PPR family. P subfamily.</text>
</comment>
<accession>A0AAD5NIR4</accession>
<dbReference type="InterPro" id="IPR011990">
    <property type="entry name" value="TPR-like_helical_dom_sf"/>
</dbReference>
<dbReference type="PANTHER" id="PTHR46598:SF1">
    <property type="entry name" value="OS10G0422566 PROTEIN"/>
    <property type="match status" value="1"/>
</dbReference>
<reference evidence="3" key="1">
    <citation type="journal article" date="2022" name="Plant J.">
        <title>Strategies of tolerance reflected in two North American maple genomes.</title>
        <authorList>
            <person name="McEvoy S.L."/>
            <person name="Sezen U.U."/>
            <person name="Trouern-Trend A."/>
            <person name="McMahon S.M."/>
            <person name="Schaberg P.G."/>
            <person name="Yang J."/>
            <person name="Wegrzyn J.L."/>
            <person name="Swenson N.G."/>
        </authorList>
    </citation>
    <scope>NUCLEOTIDE SEQUENCE</scope>
    <source>
        <strain evidence="3">91603</strain>
    </source>
</reference>
<keyword evidence="4" id="KW-1185">Reference proteome</keyword>
<evidence type="ECO:0000313" key="3">
    <source>
        <dbReference type="EMBL" id="KAI9162025.1"/>
    </source>
</evidence>
<dbReference type="AlphaFoldDB" id="A0AAD5NIR4"/>
<reference evidence="3" key="2">
    <citation type="submission" date="2023-02" db="EMBL/GenBank/DDBJ databases">
        <authorList>
            <person name="Swenson N.G."/>
            <person name="Wegrzyn J.L."/>
            <person name="Mcevoy S.L."/>
        </authorList>
    </citation>
    <scope>NUCLEOTIDE SEQUENCE</scope>
    <source>
        <strain evidence="3">91603</strain>
        <tissue evidence="3">Leaf</tissue>
    </source>
</reference>
<evidence type="ECO:0000256" key="1">
    <source>
        <dbReference type="ARBA" id="ARBA00007626"/>
    </source>
</evidence>
<evidence type="ECO:0000313" key="4">
    <source>
        <dbReference type="Proteomes" id="UP001064489"/>
    </source>
</evidence>
<evidence type="ECO:0000256" key="2">
    <source>
        <dbReference type="ARBA" id="ARBA00022737"/>
    </source>
</evidence>
<dbReference type="Proteomes" id="UP001064489">
    <property type="component" value="Chromosome 2"/>
</dbReference>
<evidence type="ECO:0008006" key="5">
    <source>
        <dbReference type="Google" id="ProtNLM"/>
    </source>
</evidence>
<dbReference type="Gene3D" id="1.25.40.10">
    <property type="entry name" value="Tetratricopeptide repeat domain"/>
    <property type="match status" value="1"/>
</dbReference>